<feature type="region of interest" description="Disordered" evidence="1">
    <location>
        <begin position="19"/>
        <end position="103"/>
    </location>
</feature>
<evidence type="ECO:0000313" key="3">
    <source>
        <dbReference type="Proteomes" id="UP001054252"/>
    </source>
</evidence>
<sequence>MVSMKLLFQARRVALPTYSSPFRSLSSSSPQPYPTSNPSQSSSESPLGSRLLVPIQPISYAPKPKVESQQQEPSPSNQIPRKPFENRRQAVTQESPSSWTPEDLRYVKNMPSVMPVSYPTRVAPLPEDRAPQLEEGRKVMDEARKQEESEEMGRERQRVEMENREMRRAFRIAVEEEKAVFPFPTLIKPEKKSEKRPVLDLMDAIRQVKANAKAVFDEIVESHGQLAIDQKQSELVLGRLTLTDISRILNQHGLMPNPKQGTVTKDVTRAIKEAKEGQVKFRMDKTSIVHVGLGRVALSKSQNIILGFSWKMCADIKEKHKCVDADFAVCKTHHTGELFRGVFA</sequence>
<feature type="compositionally biased region" description="Low complexity" evidence="1">
    <location>
        <begin position="19"/>
        <end position="50"/>
    </location>
</feature>
<dbReference type="Proteomes" id="UP001054252">
    <property type="component" value="Unassembled WGS sequence"/>
</dbReference>
<dbReference type="AlphaFoldDB" id="A0AAV5KK64"/>
<name>A0AAV5KK64_9ROSI</name>
<dbReference type="SUPFAM" id="SSF56808">
    <property type="entry name" value="Ribosomal protein L1"/>
    <property type="match status" value="1"/>
</dbReference>
<dbReference type="InterPro" id="IPR028364">
    <property type="entry name" value="Ribosomal_uL1/biogenesis"/>
</dbReference>
<protein>
    <recommendedName>
        <fullName evidence="4">Ribosomal protein L1</fullName>
    </recommendedName>
</protein>
<reference evidence="2 3" key="1">
    <citation type="journal article" date="2021" name="Commun. Biol.">
        <title>The genome of Shorea leprosula (Dipterocarpaceae) highlights the ecological relevance of drought in aseasonal tropical rainforests.</title>
        <authorList>
            <person name="Ng K.K.S."/>
            <person name="Kobayashi M.J."/>
            <person name="Fawcett J.A."/>
            <person name="Hatakeyama M."/>
            <person name="Paape T."/>
            <person name="Ng C.H."/>
            <person name="Ang C.C."/>
            <person name="Tnah L.H."/>
            <person name="Lee C.T."/>
            <person name="Nishiyama T."/>
            <person name="Sese J."/>
            <person name="O'Brien M.J."/>
            <person name="Copetti D."/>
            <person name="Mohd Noor M.I."/>
            <person name="Ong R.C."/>
            <person name="Putra M."/>
            <person name="Sireger I.Z."/>
            <person name="Indrioko S."/>
            <person name="Kosugi Y."/>
            <person name="Izuno A."/>
            <person name="Isagi Y."/>
            <person name="Lee S.L."/>
            <person name="Shimizu K.K."/>
        </authorList>
    </citation>
    <scope>NUCLEOTIDE SEQUENCE [LARGE SCALE GENOMIC DNA]</scope>
    <source>
        <strain evidence="2">214</strain>
    </source>
</reference>
<comment type="caution">
    <text evidence="2">The sequence shown here is derived from an EMBL/GenBank/DDBJ whole genome shotgun (WGS) entry which is preliminary data.</text>
</comment>
<keyword evidence="3" id="KW-1185">Reference proteome</keyword>
<evidence type="ECO:0000313" key="2">
    <source>
        <dbReference type="EMBL" id="GKV25011.1"/>
    </source>
</evidence>
<dbReference type="InterPro" id="IPR023674">
    <property type="entry name" value="Ribosomal_uL1-like"/>
</dbReference>
<dbReference type="Pfam" id="PF00687">
    <property type="entry name" value="Ribosomal_L1"/>
    <property type="match status" value="1"/>
</dbReference>
<evidence type="ECO:0008006" key="4">
    <source>
        <dbReference type="Google" id="ProtNLM"/>
    </source>
</evidence>
<gene>
    <name evidence="2" type="ORF">SLEP1_g34524</name>
</gene>
<proteinExistence type="predicted"/>
<dbReference type="Gene3D" id="3.30.190.20">
    <property type="match status" value="1"/>
</dbReference>
<feature type="compositionally biased region" description="Polar residues" evidence="1">
    <location>
        <begin position="89"/>
        <end position="100"/>
    </location>
</feature>
<organism evidence="2 3">
    <name type="scientific">Rubroshorea leprosula</name>
    <dbReference type="NCBI Taxonomy" id="152421"/>
    <lineage>
        <taxon>Eukaryota</taxon>
        <taxon>Viridiplantae</taxon>
        <taxon>Streptophyta</taxon>
        <taxon>Embryophyta</taxon>
        <taxon>Tracheophyta</taxon>
        <taxon>Spermatophyta</taxon>
        <taxon>Magnoliopsida</taxon>
        <taxon>eudicotyledons</taxon>
        <taxon>Gunneridae</taxon>
        <taxon>Pentapetalae</taxon>
        <taxon>rosids</taxon>
        <taxon>malvids</taxon>
        <taxon>Malvales</taxon>
        <taxon>Dipterocarpaceae</taxon>
        <taxon>Rubroshorea</taxon>
    </lineage>
</organism>
<feature type="compositionally biased region" description="Low complexity" evidence="1">
    <location>
        <begin position="67"/>
        <end position="76"/>
    </location>
</feature>
<accession>A0AAV5KK64</accession>
<dbReference type="EMBL" id="BPVZ01000067">
    <property type="protein sequence ID" value="GKV25011.1"/>
    <property type="molecule type" value="Genomic_DNA"/>
</dbReference>
<evidence type="ECO:0000256" key="1">
    <source>
        <dbReference type="SAM" id="MobiDB-lite"/>
    </source>
</evidence>
<dbReference type="PANTHER" id="PTHR36427">
    <property type="entry name" value="54S RIBOSOMAL PROTEIN L1, MITOCHONDRIAL"/>
    <property type="match status" value="1"/>
</dbReference>
<dbReference type="PANTHER" id="PTHR36427:SF4">
    <property type="entry name" value="RIBOSOMAL PROTEIN L1P_L10E FAMILY"/>
    <property type="match status" value="1"/>
</dbReference>